<dbReference type="RefSeq" id="WP_153042141.1">
    <property type="nucleotide sequence ID" value="NZ_JBHSYQ010000003.1"/>
</dbReference>
<dbReference type="Proteomes" id="UP001596405">
    <property type="component" value="Unassembled WGS sequence"/>
</dbReference>
<comment type="caution">
    <text evidence="1">The sequence shown here is derived from an EMBL/GenBank/DDBJ whole genome shotgun (WGS) entry which is preliminary data.</text>
</comment>
<organism evidence="1 2">
    <name type="scientific">Rufibacter roseus</name>
    <dbReference type="NCBI Taxonomy" id="1567108"/>
    <lineage>
        <taxon>Bacteria</taxon>
        <taxon>Pseudomonadati</taxon>
        <taxon>Bacteroidota</taxon>
        <taxon>Cytophagia</taxon>
        <taxon>Cytophagales</taxon>
        <taxon>Hymenobacteraceae</taxon>
        <taxon>Rufibacter</taxon>
    </lineage>
</organism>
<proteinExistence type="predicted"/>
<evidence type="ECO:0000313" key="1">
    <source>
        <dbReference type="EMBL" id="MFC6996340.1"/>
    </source>
</evidence>
<reference evidence="2" key="1">
    <citation type="journal article" date="2019" name="Int. J. Syst. Evol. Microbiol.">
        <title>The Global Catalogue of Microorganisms (GCM) 10K type strain sequencing project: providing services to taxonomists for standard genome sequencing and annotation.</title>
        <authorList>
            <consortium name="The Broad Institute Genomics Platform"/>
            <consortium name="The Broad Institute Genome Sequencing Center for Infectious Disease"/>
            <person name="Wu L."/>
            <person name="Ma J."/>
        </authorList>
    </citation>
    <scope>NUCLEOTIDE SEQUENCE [LARGE SCALE GENOMIC DNA]</scope>
    <source>
        <strain evidence="2">CGMCC 4.7393</strain>
    </source>
</reference>
<evidence type="ECO:0008006" key="3">
    <source>
        <dbReference type="Google" id="ProtNLM"/>
    </source>
</evidence>
<gene>
    <name evidence="1" type="ORF">ACFQHR_01830</name>
</gene>
<name>A0ABW2DES1_9BACT</name>
<keyword evidence="2" id="KW-1185">Reference proteome</keyword>
<sequence>MKAAFRMMILCLFFSCSQQEKNSVSPQAVSINDVTEDKAATKNTAKEVEKPATPVCNYDNDVSDLGLGLVQAPTTFELFNDSLLTNLFLQWDMHSSDTPPKPLCSKYYMPEYGIMHFICLQKTSTYFKVLVNFNEVKYFPATTEYQFQTWENYILSSYGIRRTTSEDGSIAYHQSLRSSPSESAKSIEIPEGLENFCPREIKGDWVKVTYDCFYNVEEPMNEGEPCHNYINKCKNPTSGWLRWRQKNKILIDIFLMP</sequence>
<accession>A0ABW2DES1</accession>
<evidence type="ECO:0000313" key="2">
    <source>
        <dbReference type="Proteomes" id="UP001596405"/>
    </source>
</evidence>
<protein>
    <recommendedName>
        <fullName evidence="3">Lipoprotein</fullName>
    </recommendedName>
</protein>
<dbReference type="EMBL" id="JBHSYQ010000003">
    <property type="protein sequence ID" value="MFC6996340.1"/>
    <property type="molecule type" value="Genomic_DNA"/>
</dbReference>